<dbReference type="EMBL" id="UOEG01000206">
    <property type="protein sequence ID" value="VAW00347.1"/>
    <property type="molecule type" value="Genomic_DNA"/>
</dbReference>
<dbReference type="CDD" id="cd02440">
    <property type="entry name" value="AdoMet_MTases"/>
    <property type="match status" value="1"/>
</dbReference>
<gene>
    <name evidence="2" type="ORF">MNBD_ALPHA07-1611</name>
</gene>
<evidence type="ECO:0000259" key="1">
    <source>
        <dbReference type="Pfam" id="PF13847"/>
    </source>
</evidence>
<protein>
    <submittedName>
        <fullName evidence="2">SAM-dependent methyltransferase</fullName>
    </submittedName>
</protein>
<sequence length="282" mass="29758">MTDNPNKDQAEYWGAAQKWIDFQDSLDATLQPVLAGTLEAAGLKPGEAVLDIGCGTGMSAMTAAGLVGPKGRVFGADISELLLGRAKERAAERGLSNVAFECTDAQVHGFEAGGYDAVISRFGVMFFADPVAAFGNIARAVRPGGRLAFMAWADLADNPWFEIPRKAAVARLGEMPDVEQKGPNPMAFADRAYVCDLLDRAGWQDISVSEVQVDLSPPGGPEGAAELSCRVGMAARILQAKDGSDADARAIEAVTAKALEPYDTPDGIRIPAMLNLCTARRG</sequence>
<dbReference type="GO" id="GO:0008168">
    <property type="term" value="F:methyltransferase activity"/>
    <property type="evidence" value="ECO:0007669"/>
    <property type="project" value="UniProtKB-KW"/>
</dbReference>
<name>A0A3B0SH83_9ZZZZ</name>
<dbReference type="InterPro" id="IPR029063">
    <property type="entry name" value="SAM-dependent_MTases_sf"/>
</dbReference>
<dbReference type="SUPFAM" id="SSF53335">
    <property type="entry name" value="S-adenosyl-L-methionine-dependent methyltransferases"/>
    <property type="match status" value="1"/>
</dbReference>
<dbReference type="PANTHER" id="PTHR43861">
    <property type="entry name" value="TRANS-ACONITATE 2-METHYLTRANSFERASE-RELATED"/>
    <property type="match status" value="1"/>
</dbReference>
<dbReference type="AlphaFoldDB" id="A0A3B0SH83"/>
<dbReference type="InterPro" id="IPR025714">
    <property type="entry name" value="Methyltranfer_dom"/>
</dbReference>
<dbReference type="Gene3D" id="3.40.50.150">
    <property type="entry name" value="Vaccinia Virus protein VP39"/>
    <property type="match status" value="1"/>
</dbReference>
<proteinExistence type="predicted"/>
<dbReference type="Pfam" id="PF13847">
    <property type="entry name" value="Methyltransf_31"/>
    <property type="match status" value="1"/>
</dbReference>
<feature type="domain" description="Methyltransferase" evidence="1">
    <location>
        <begin position="44"/>
        <end position="150"/>
    </location>
</feature>
<accession>A0A3B0SH83</accession>
<organism evidence="2">
    <name type="scientific">hydrothermal vent metagenome</name>
    <dbReference type="NCBI Taxonomy" id="652676"/>
    <lineage>
        <taxon>unclassified sequences</taxon>
        <taxon>metagenomes</taxon>
        <taxon>ecological metagenomes</taxon>
    </lineage>
</organism>
<keyword evidence="2" id="KW-0808">Transferase</keyword>
<dbReference type="GO" id="GO:0032259">
    <property type="term" value="P:methylation"/>
    <property type="evidence" value="ECO:0007669"/>
    <property type="project" value="UniProtKB-KW"/>
</dbReference>
<keyword evidence="2" id="KW-0489">Methyltransferase</keyword>
<dbReference type="PANTHER" id="PTHR43861:SF1">
    <property type="entry name" value="TRANS-ACONITATE 2-METHYLTRANSFERASE"/>
    <property type="match status" value="1"/>
</dbReference>
<evidence type="ECO:0000313" key="2">
    <source>
        <dbReference type="EMBL" id="VAW00347.1"/>
    </source>
</evidence>
<reference evidence="2" key="1">
    <citation type="submission" date="2018-06" db="EMBL/GenBank/DDBJ databases">
        <authorList>
            <person name="Zhirakovskaya E."/>
        </authorList>
    </citation>
    <scope>NUCLEOTIDE SEQUENCE</scope>
</reference>